<keyword evidence="3" id="KW-0762">Sugar transport</keyword>
<evidence type="ECO:0000256" key="1">
    <source>
        <dbReference type="SAM" id="SignalP"/>
    </source>
</evidence>
<proteinExistence type="predicted"/>
<comment type="caution">
    <text evidence="3">The sequence shown here is derived from an EMBL/GenBank/DDBJ whole genome shotgun (WGS) entry which is preliminary data.</text>
</comment>
<reference evidence="3 4" key="1">
    <citation type="submission" date="2019-04" db="EMBL/GenBank/DDBJ databases">
        <title>Pedobacter sp. RP-3-15 sp. nov., isolated from Arctic soil.</title>
        <authorList>
            <person name="Dahal R.H."/>
            <person name="Kim D.-U."/>
        </authorList>
    </citation>
    <scope>NUCLEOTIDE SEQUENCE [LARGE SCALE GENOMIC DNA]</scope>
    <source>
        <strain evidence="3 4">RP-3-15</strain>
    </source>
</reference>
<dbReference type="Proteomes" id="UP000307244">
    <property type="component" value="Unassembled WGS sequence"/>
</dbReference>
<keyword evidence="3" id="KW-0813">Transport</keyword>
<feature type="domain" description="Thiol:disulfide interchange protein DsbD N-terminal" evidence="2">
    <location>
        <begin position="20"/>
        <end position="150"/>
    </location>
</feature>
<dbReference type="Pfam" id="PF11412">
    <property type="entry name" value="DsbD_N"/>
    <property type="match status" value="1"/>
</dbReference>
<evidence type="ECO:0000313" key="3">
    <source>
        <dbReference type="EMBL" id="TKC07683.1"/>
    </source>
</evidence>
<dbReference type="RefSeq" id="WP_136836012.1">
    <property type="nucleotide sequence ID" value="NZ_SWBQ01000002.1"/>
</dbReference>
<sequence>MRKIQFLLVVILFATVSQAQILKPVKWSFSAAAVKGKAGVYKVSMTAVVDKGWHIYAQNTPDGGPSATKVTFTKNPLVLLGGKTTEVGKLHKEHSKEFGVDVLSYSDKVEFVQVVKVKILRKALNDKNVVLKGTVEFMACDESQCLPPAAVGFEIELK</sequence>
<accession>A0A4U1CJR9</accession>
<evidence type="ECO:0000259" key="2">
    <source>
        <dbReference type="Pfam" id="PF11412"/>
    </source>
</evidence>
<organism evidence="3 4">
    <name type="scientific">Pedobacter frigoris</name>
    <dbReference type="NCBI Taxonomy" id="2571272"/>
    <lineage>
        <taxon>Bacteria</taxon>
        <taxon>Pseudomonadati</taxon>
        <taxon>Bacteroidota</taxon>
        <taxon>Sphingobacteriia</taxon>
        <taxon>Sphingobacteriales</taxon>
        <taxon>Sphingobacteriaceae</taxon>
        <taxon>Pedobacter</taxon>
    </lineage>
</organism>
<evidence type="ECO:0000313" key="4">
    <source>
        <dbReference type="Proteomes" id="UP000307244"/>
    </source>
</evidence>
<protein>
    <submittedName>
        <fullName evidence="3">Sugar transporter</fullName>
    </submittedName>
</protein>
<dbReference type="AlphaFoldDB" id="A0A4U1CJR9"/>
<name>A0A4U1CJR9_9SPHI</name>
<gene>
    <name evidence="3" type="ORF">FA047_10650</name>
</gene>
<dbReference type="OrthoDB" id="767251at2"/>
<keyword evidence="4" id="KW-1185">Reference proteome</keyword>
<feature type="chain" id="PRO_5020665929" evidence="1">
    <location>
        <begin position="20"/>
        <end position="158"/>
    </location>
</feature>
<dbReference type="InterPro" id="IPR028250">
    <property type="entry name" value="DsbDN"/>
</dbReference>
<keyword evidence="1" id="KW-0732">Signal</keyword>
<dbReference type="EMBL" id="SWBQ01000002">
    <property type="protein sequence ID" value="TKC07683.1"/>
    <property type="molecule type" value="Genomic_DNA"/>
</dbReference>
<feature type="signal peptide" evidence="1">
    <location>
        <begin position="1"/>
        <end position="19"/>
    </location>
</feature>